<dbReference type="InterPro" id="IPR011335">
    <property type="entry name" value="Restrct_endonuc-II-like"/>
</dbReference>
<evidence type="ECO:0000313" key="4">
    <source>
        <dbReference type="Proteomes" id="UP000028828"/>
    </source>
</evidence>
<dbReference type="SUPFAM" id="SSF52980">
    <property type="entry name" value="Restriction endonuclease-like"/>
    <property type="match status" value="1"/>
</dbReference>
<evidence type="ECO:0000256" key="1">
    <source>
        <dbReference type="SAM" id="MobiDB-lite"/>
    </source>
</evidence>
<dbReference type="OrthoDB" id="333161at2759"/>
<feature type="region of interest" description="Disordered" evidence="1">
    <location>
        <begin position="587"/>
        <end position="657"/>
    </location>
</feature>
<dbReference type="PROSITE" id="PS51286">
    <property type="entry name" value="RAP"/>
    <property type="match status" value="1"/>
</dbReference>
<feature type="compositionally biased region" description="Basic and acidic residues" evidence="1">
    <location>
        <begin position="596"/>
        <end position="614"/>
    </location>
</feature>
<feature type="compositionally biased region" description="Polar residues" evidence="1">
    <location>
        <begin position="290"/>
        <end position="301"/>
    </location>
</feature>
<dbReference type="InterPro" id="IPR013584">
    <property type="entry name" value="RAP"/>
</dbReference>
<dbReference type="GO" id="GO:0006281">
    <property type="term" value="P:DNA repair"/>
    <property type="evidence" value="ECO:0007669"/>
    <property type="project" value="UniProtKB-ARBA"/>
</dbReference>
<reference evidence="3 4" key="1">
    <citation type="submission" date="2014-03" db="EMBL/GenBank/DDBJ databases">
        <authorList>
            <person name="Sibley D."/>
            <person name="Venepally P."/>
            <person name="Karamycheva S."/>
            <person name="Hadjithomas M."/>
            <person name="Khan A."/>
            <person name="Brunk B."/>
            <person name="Roos D."/>
            <person name="Caler E."/>
            <person name="Lorenzi H."/>
        </authorList>
    </citation>
    <scope>NUCLEOTIDE SEQUENCE [LARGE SCALE GENOMIC DNA]</scope>
    <source>
        <strain evidence="4">p89</strain>
    </source>
</reference>
<protein>
    <submittedName>
        <fullName evidence="3">RAP domain-containing protein</fullName>
    </submittedName>
</protein>
<feature type="domain" description="RAP" evidence="2">
    <location>
        <begin position="793"/>
        <end position="850"/>
    </location>
</feature>
<feature type="compositionally biased region" description="Low complexity" evidence="1">
    <location>
        <begin position="353"/>
        <end position="367"/>
    </location>
</feature>
<accession>A0A086L6R2</accession>
<dbReference type="Gene3D" id="3.40.960.10">
    <property type="entry name" value="VSR Endonuclease"/>
    <property type="match status" value="1"/>
</dbReference>
<name>A0A086L6R2_TOXGO</name>
<dbReference type="AlphaFoldDB" id="A0A086L6R2"/>
<feature type="compositionally biased region" description="Pro residues" evidence="1">
    <location>
        <begin position="275"/>
        <end position="284"/>
    </location>
</feature>
<feature type="region of interest" description="Disordered" evidence="1">
    <location>
        <begin position="345"/>
        <end position="373"/>
    </location>
</feature>
<gene>
    <name evidence="3" type="ORF">TGP89_269830</name>
</gene>
<dbReference type="EMBL" id="AEYI02000031">
    <property type="protein sequence ID" value="KFG52330.1"/>
    <property type="molecule type" value="Genomic_DNA"/>
</dbReference>
<proteinExistence type="predicted"/>
<feature type="compositionally biased region" description="Low complexity" evidence="1">
    <location>
        <begin position="243"/>
        <end position="265"/>
    </location>
</feature>
<sequence length="863" mass="95223">MKSHSRLRKLASAVQTPRPFRRTVRDGHRHECFSATPLYRDAELAFSPEERATEGHVSASRESNSFRQFVELSTLPRGVRPSAPRLLHHTLEVGDSRLASQRSSHVFYRNSLSGLSGINAVTSFASWKPPFSVIPLFSARDGRFAHSSCLRAGPGHFVETSQVGDGGAREAVLSAGAGDARPAEERQAEETVKHLGDAEEVALDTRVFDECVYTEDEDILEKKRRIGVGMRVGGSAPHRRGASFSPSLSPDPPFSSSDLPDSFPFTLSSQCPRPDSLPPSPPHGAPFSPTCTPSSALSSSPKLVPVSEYRKRSLRFPPDQVAVGAFELAVKFETLVSLRFPLDQHPRRAQPGSRSQPSSLASSRPLAEMPQPYGSLPPPVAFEKMLGDAISTTKANADILPVSTLLSVAHAAARLGVQVFSFASALRRRALVLLPEIKNPAAFIRLLQDLEKLGGLGDRHFVFFRGKVKETLQSASSRCSLFGTALVVHLLARHRLRDEELLTLAYRRFSRNRYTLAAAVRQTPSLLAALPLALSRLEVPTLAAAVLDSLLSDQAPATVSQLSIHELSNLAYAIACVSTNSQVTVDTHPSSADSGSCHEQRPERFEVGSSEKECQSGMKMQLHPEDRSVREQYNASEVDPGENSATGGGVGDPFLGNKRENNTSFKVLESRSVCTPEELRRRSTLLTTILRTLSRSSLRRHPLNSPFERAWRQLKIIDLYLQFNVGPLRVDDEEALQFLSLARTKKLLNLVHVSQVQKRVGRLLFDEGLMSEIDVEYPLGPYVLDFAIPSRKLVVEVDGEAHFFFGTTVPTAQTRMKRELLAAMGWRVVVVPQELWRNKRKGKIKEFVARKVREGLEIDNSDR</sequence>
<dbReference type="Pfam" id="PF08373">
    <property type="entry name" value="RAP"/>
    <property type="match status" value="1"/>
</dbReference>
<dbReference type="Proteomes" id="UP000028828">
    <property type="component" value="Unassembled WGS sequence"/>
</dbReference>
<evidence type="ECO:0000259" key="2">
    <source>
        <dbReference type="PROSITE" id="PS51286"/>
    </source>
</evidence>
<feature type="region of interest" description="Disordered" evidence="1">
    <location>
        <begin position="1"/>
        <end position="22"/>
    </location>
</feature>
<comment type="caution">
    <text evidence="3">The sequence shown here is derived from an EMBL/GenBank/DDBJ whole genome shotgun (WGS) entry which is preliminary data.</text>
</comment>
<dbReference type="VEuPathDB" id="ToxoDB:TGP89_269830"/>
<organism evidence="3 4">
    <name type="scientific">Toxoplasma gondii p89</name>
    <dbReference type="NCBI Taxonomy" id="943119"/>
    <lineage>
        <taxon>Eukaryota</taxon>
        <taxon>Sar</taxon>
        <taxon>Alveolata</taxon>
        <taxon>Apicomplexa</taxon>
        <taxon>Conoidasida</taxon>
        <taxon>Coccidia</taxon>
        <taxon>Eucoccidiorida</taxon>
        <taxon>Eimeriorina</taxon>
        <taxon>Sarcocystidae</taxon>
        <taxon>Toxoplasma</taxon>
    </lineage>
</organism>
<feature type="region of interest" description="Disordered" evidence="1">
    <location>
        <begin position="231"/>
        <end position="302"/>
    </location>
</feature>
<evidence type="ECO:0000313" key="3">
    <source>
        <dbReference type="EMBL" id="KFG52330.1"/>
    </source>
</evidence>
<dbReference type="SMART" id="SM00952">
    <property type="entry name" value="RAP"/>
    <property type="match status" value="1"/>
</dbReference>